<evidence type="ECO:0000313" key="1">
    <source>
        <dbReference type="EMBL" id="PVD23223.1"/>
    </source>
</evidence>
<gene>
    <name evidence="1" type="ORF">C0Q70_16486</name>
</gene>
<dbReference type="EMBL" id="PZQS01000010">
    <property type="protein sequence ID" value="PVD23223.1"/>
    <property type="molecule type" value="Genomic_DNA"/>
</dbReference>
<proteinExistence type="predicted"/>
<sequence>MEHDWREPRGPLLRPLYTSLPLFTFDLAGEGMEREREGPLPGVKHSEISVAVLSLTELAYEAAKPGRFRLNLTT</sequence>
<dbReference type="AlphaFoldDB" id="A0A2T7NPZ7"/>
<organism evidence="1 2">
    <name type="scientific">Pomacea canaliculata</name>
    <name type="common">Golden apple snail</name>
    <dbReference type="NCBI Taxonomy" id="400727"/>
    <lineage>
        <taxon>Eukaryota</taxon>
        <taxon>Metazoa</taxon>
        <taxon>Spiralia</taxon>
        <taxon>Lophotrochozoa</taxon>
        <taxon>Mollusca</taxon>
        <taxon>Gastropoda</taxon>
        <taxon>Caenogastropoda</taxon>
        <taxon>Architaenioglossa</taxon>
        <taxon>Ampullarioidea</taxon>
        <taxon>Ampullariidae</taxon>
        <taxon>Pomacea</taxon>
    </lineage>
</organism>
<protein>
    <submittedName>
        <fullName evidence="1">Uncharacterized protein</fullName>
    </submittedName>
</protein>
<evidence type="ECO:0000313" key="2">
    <source>
        <dbReference type="Proteomes" id="UP000245119"/>
    </source>
</evidence>
<keyword evidence="2" id="KW-1185">Reference proteome</keyword>
<reference evidence="1 2" key="1">
    <citation type="submission" date="2018-04" db="EMBL/GenBank/DDBJ databases">
        <title>The genome of golden apple snail Pomacea canaliculata provides insight into stress tolerance and invasive adaptation.</title>
        <authorList>
            <person name="Liu C."/>
            <person name="Liu B."/>
            <person name="Ren Y."/>
            <person name="Zhang Y."/>
            <person name="Wang H."/>
            <person name="Li S."/>
            <person name="Jiang F."/>
            <person name="Yin L."/>
            <person name="Zhang G."/>
            <person name="Qian W."/>
            <person name="Fan W."/>
        </authorList>
    </citation>
    <scope>NUCLEOTIDE SEQUENCE [LARGE SCALE GENOMIC DNA]</scope>
    <source>
        <strain evidence="1">SZHN2017</strain>
        <tissue evidence="1">Muscle</tissue>
    </source>
</reference>
<dbReference type="Proteomes" id="UP000245119">
    <property type="component" value="Linkage Group LG10"/>
</dbReference>
<comment type="caution">
    <text evidence="1">The sequence shown here is derived from an EMBL/GenBank/DDBJ whole genome shotgun (WGS) entry which is preliminary data.</text>
</comment>
<accession>A0A2T7NPZ7</accession>
<name>A0A2T7NPZ7_POMCA</name>